<organism evidence="9 10">
    <name type="scientific">Actibacterium atlanticum</name>
    <dbReference type="NCBI Taxonomy" id="1461693"/>
    <lineage>
        <taxon>Bacteria</taxon>
        <taxon>Pseudomonadati</taxon>
        <taxon>Pseudomonadota</taxon>
        <taxon>Alphaproteobacteria</taxon>
        <taxon>Rhodobacterales</taxon>
        <taxon>Roseobacteraceae</taxon>
        <taxon>Actibacterium</taxon>
    </lineage>
</organism>
<comment type="caution">
    <text evidence="9">The sequence shown here is derived from an EMBL/GenBank/DDBJ whole genome shotgun (WGS) entry which is preliminary data.</text>
</comment>
<dbReference type="OrthoDB" id="9800873at2"/>
<evidence type="ECO:0000256" key="4">
    <source>
        <dbReference type="ARBA" id="ARBA00022475"/>
    </source>
</evidence>
<keyword evidence="10" id="KW-1185">Reference proteome</keyword>
<gene>
    <name evidence="9" type="ORF">ATO10_07262</name>
</gene>
<dbReference type="AlphaFoldDB" id="A0A058ZKL7"/>
<evidence type="ECO:0000256" key="2">
    <source>
        <dbReference type="ARBA" id="ARBA00009142"/>
    </source>
</evidence>
<keyword evidence="4 8" id="KW-1003">Cell membrane</keyword>
<evidence type="ECO:0000256" key="3">
    <source>
        <dbReference type="ARBA" id="ARBA00022448"/>
    </source>
</evidence>
<accession>A0A058ZKL7</accession>
<feature type="transmembrane region" description="Helical" evidence="8">
    <location>
        <begin position="90"/>
        <end position="121"/>
    </location>
</feature>
<dbReference type="EMBL" id="AQQY01000004">
    <property type="protein sequence ID" value="KCV82169.1"/>
    <property type="molecule type" value="Genomic_DNA"/>
</dbReference>
<dbReference type="eggNOG" id="COG0730">
    <property type="taxonomic scope" value="Bacteria"/>
</dbReference>
<dbReference type="InterPro" id="IPR052017">
    <property type="entry name" value="TSUP"/>
</dbReference>
<dbReference type="GO" id="GO:0005886">
    <property type="term" value="C:plasma membrane"/>
    <property type="evidence" value="ECO:0007669"/>
    <property type="project" value="UniProtKB-SubCell"/>
</dbReference>
<keyword evidence="5 8" id="KW-0812">Transmembrane</keyword>
<keyword evidence="7 8" id="KW-0472">Membrane</keyword>
<comment type="similarity">
    <text evidence="2 8">Belongs to the 4-toluene sulfonate uptake permease (TSUP) (TC 2.A.102) family.</text>
</comment>
<dbReference type="PANTHER" id="PTHR30269">
    <property type="entry name" value="TRANSMEMBRANE PROTEIN YFCA"/>
    <property type="match status" value="1"/>
</dbReference>
<dbReference type="PANTHER" id="PTHR30269:SF32">
    <property type="entry name" value="MEMBRANE TRANSPORTER PROTEIN-RELATED"/>
    <property type="match status" value="1"/>
</dbReference>
<keyword evidence="6 8" id="KW-1133">Transmembrane helix</keyword>
<evidence type="ECO:0000256" key="8">
    <source>
        <dbReference type="RuleBase" id="RU363041"/>
    </source>
</evidence>
<reference evidence="9 10" key="1">
    <citation type="submission" date="2013-04" db="EMBL/GenBank/DDBJ databases">
        <title>Shimia sp. 22II-S11-Z10 Genome Sequencing.</title>
        <authorList>
            <person name="Lai Q."/>
            <person name="Li G."/>
            <person name="Shao Z."/>
        </authorList>
    </citation>
    <scope>NUCLEOTIDE SEQUENCE [LARGE SCALE GENOMIC DNA]</scope>
    <source>
        <strain evidence="10">22II-S11-Z10</strain>
    </source>
</reference>
<feature type="transmembrane region" description="Helical" evidence="8">
    <location>
        <begin position="32"/>
        <end position="60"/>
    </location>
</feature>
<evidence type="ECO:0000256" key="7">
    <source>
        <dbReference type="ARBA" id="ARBA00023136"/>
    </source>
</evidence>
<dbReference type="InterPro" id="IPR002781">
    <property type="entry name" value="TM_pro_TauE-like"/>
</dbReference>
<sequence length="256" mass="27310">MWLEFFGVPALYFLLALAVALAAGFVKGVVGFAMPLVMISGFSAFLPAPVALAALILATFTSNIAQAFRDGAGAAWASLLQYRRLMGTTILFIVLSAPLVTVLPAQLFYLLLGVPIAAFAFSQILNKQLVIGATHRYRAEYLIGGIAGFFGGIAGVWGPPVIAYLLSYNTEKSEMVRVLGVLFLTGSIVLFLSHLGSGVLNSQTLPLSAAMVPPAMVGMWLGFKVQDRLNAEVFRKVTQVILFLAALNLIRKGILG</sequence>
<dbReference type="PATRIC" id="fig|1461693.3.peg.1479"/>
<evidence type="ECO:0000256" key="6">
    <source>
        <dbReference type="ARBA" id="ARBA00022989"/>
    </source>
</evidence>
<comment type="subcellular location">
    <subcellularLocation>
        <location evidence="1 8">Cell membrane</location>
        <topology evidence="1 8">Multi-pass membrane protein</topology>
    </subcellularLocation>
</comment>
<evidence type="ECO:0000256" key="5">
    <source>
        <dbReference type="ARBA" id="ARBA00022692"/>
    </source>
</evidence>
<dbReference type="Proteomes" id="UP000024836">
    <property type="component" value="Unassembled WGS sequence"/>
</dbReference>
<proteinExistence type="inferred from homology"/>
<evidence type="ECO:0000256" key="1">
    <source>
        <dbReference type="ARBA" id="ARBA00004651"/>
    </source>
</evidence>
<dbReference type="RefSeq" id="WP_051598010.1">
    <property type="nucleotide sequence ID" value="NZ_AQQY01000004.1"/>
</dbReference>
<name>A0A058ZKL7_9RHOB</name>
<dbReference type="STRING" id="1461693.ATO10_07262"/>
<feature type="transmembrane region" description="Helical" evidence="8">
    <location>
        <begin position="178"/>
        <end position="197"/>
    </location>
</feature>
<evidence type="ECO:0000313" key="9">
    <source>
        <dbReference type="EMBL" id="KCV82169.1"/>
    </source>
</evidence>
<keyword evidence="3" id="KW-0813">Transport</keyword>
<protein>
    <recommendedName>
        <fullName evidence="8">Probable membrane transporter protein</fullName>
    </recommendedName>
</protein>
<dbReference type="Pfam" id="PF01925">
    <property type="entry name" value="TauE"/>
    <property type="match status" value="1"/>
</dbReference>
<feature type="transmembrane region" description="Helical" evidence="8">
    <location>
        <begin position="141"/>
        <end position="166"/>
    </location>
</feature>
<evidence type="ECO:0000313" key="10">
    <source>
        <dbReference type="Proteomes" id="UP000024836"/>
    </source>
</evidence>